<comment type="caution">
    <text evidence="1">The sequence shown here is derived from an EMBL/GenBank/DDBJ whole genome shotgun (WGS) entry which is preliminary data.</text>
</comment>
<dbReference type="RefSeq" id="WP_053398756.1">
    <property type="nucleotide sequence ID" value="NZ_LFQU01000021.1"/>
</dbReference>
<dbReference type="Proteomes" id="UP000036951">
    <property type="component" value="Unassembled WGS sequence"/>
</dbReference>
<accession>A0A8E1URA8</accession>
<evidence type="ECO:0000313" key="2">
    <source>
        <dbReference type="Proteomes" id="UP000036951"/>
    </source>
</evidence>
<gene>
    <name evidence="1" type="ORF">ACU52_10590</name>
</gene>
<reference evidence="1 2" key="1">
    <citation type="submission" date="2015-06" db="EMBL/GenBank/DDBJ databases">
        <title>Prevotella sp. 109, sp. nov., a novel member of the family Prevotellaceae isolated from human faeces.</title>
        <authorList>
            <person name="Shkoporov A.N."/>
            <person name="Chaplin A.V."/>
            <person name="Kafarskaia L.I."/>
            <person name="Efimov B.A."/>
        </authorList>
    </citation>
    <scope>NUCLEOTIDE SEQUENCE [LARGE SCALE GENOMIC DNA]</scope>
    <source>
        <strain evidence="1 2">109</strain>
    </source>
</reference>
<evidence type="ECO:0000313" key="1">
    <source>
        <dbReference type="EMBL" id="KOO67943.1"/>
    </source>
</evidence>
<organism evidence="1 2">
    <name type="scientific">Xylanibacter rarus</name>
    <dbReference type="NCBI Taxonomy" id="1676614"/>
    <lineage>
        <taxon>Bacteria</taxon>
        <taxon>Pseudomonadati</taxon>
        <taxon>Bacteroidota</taxon>
        <taxon>Bacteroidia</taxon>
        <taxon>Bacteroidales</taxon>
        <taxon>Prevotellaceae</taxon>
        <taxon>Xylanibacter</taxon>
    </lineage>
</organism>
<proteinExistence type="predicted"/>
<dbReference type="AlphaFoldDB" id="A0A8E1URA8"/>
<protein>
    <submittedName>
        <fullName evidence="1">Uncharacterized protein</fullName>
    </submittedName>
</protein>
<keyword evidence="2" id="KW-1185">Reference proteome</keyword>
<dbReference type="EMBL" id="LFQU01000021">
    <property type="protein sequence ID" value="KOO67943.1"/>
    <property type="molecule type" value="Genomic_DNA"/>
</dbReference>
<name>A0A8E1URA8_9BACT</name>
<sequence length="139" mass="15996">MIITIVSLLDQVLNINLPTYKDYEFFSSLFESNNKKQIFTVQVANENFRSRLKIFDELSKIKKDCLKIKSVFENIPENSKFVVVSGKIDDAILLYNLKQEVNKLNGITTIPSNLDNTKYQIASLYYTQTFNGNTKKGII</sequence>